<feature type="region of interest" description="Disordered" evidence="1">
    <location>
        <begin position="1"/>
        <end position="34"/>
    </location>
</feature>
<accession>A0AAN7NVT2</accession>
<evidence type="ECO:0000313" key="3">
    <source>
        <dbReference type="EMBL" id="KAK4873550.1"/>
    </source>
</evidence>
<reference evidence="4" key="1">
    <citation type="submission" date="2023-01" db="EMBL/GenBank/DDBJ databases">
        <title>Key to firefly adult light organ development and bioluminescence: homeobox transcription factors regulate luciferase expression and transportation to peroxisome.</title>
        <authorList>
            <person name="Fu X."/>
        </authorList>
    </citation>
    <scope>NUCLEOTIDE SEQUENCE [LARGE SCALE GENOMIC DNA]</scope>
</reference>
<evidence type="ECO:0000259" key="2">
    <source>
        <dbReference type="Pfam" id="PF16064"/>
    </source>
</evidence>
<organism evidence="3 4">
    <name type="scientific">Aquatica leii</name>
    <dbReference type="NCBI Taxonomy" id="1421715"/>
    <lineage>
        <taxon>Eukaryota</taxon>
        <taxon>Metazoa</taxon>
        <taxon>Ecdysozoa</taxon>
        <taxon>Arthropoda</taxon>
        <taxon>Hexapoda</taxon>
        <taxon>Insecta</taxon>
        <taxon>Pterygota</taxon>
        <taxon>Neoptera</taxon>
        <taxon>Endopterygota</taxon>
        <taxon>Coleoptera</taxon>
        <taxon>Polyphaga</taxon>
        <taxon>Elateriformia</taxon>
        <taxon>Elateroidea</taxon>
        <taxon>Lampyridae</taxon>
        <taxon>Luciolinae</taxon>
        <taxon>Aquatica</taxon>
    </lineage>
</organism>
<feature type="region of interest" description="Disordered" evidence="1">
    <location>
        <begin position="176"/>
        <end position="203"/>
    </location>
</feature>
<dbReference type="PANTHER" id="PTHR34153:SF2">
    <property type="entry name" value="SI:CH211-262H13.3-RELATED"/>
    <property type="match status" value="1"/>
</dbReference>
<proteinExistence type="predicted"/>
<feature type="domain" description="DUF4806" evidence="2">
    <location>
        <begin position="283"/>
        <end position="360"/>
    </location>
</feature>
<dbReference type="Pfam" id="PF16064">
    <property type="entry name" value="DUF4806"/>
    <property type="match status" value="1"/>
</dbReference>
<evidence type="ECO:0000256" key="1">
    <source>
        <dbReference type="SAM" id="MobiDB-lite"/>
    </source>
</evidence>
<evidence type="ECO:0000313" key="4">
    <source>
        <dbReference type="Proteomes" id="UP001353858"/>
    </source>
</evidence>
<comment type="caution">
    <text evidence="3">The sequence shown here is derived from an EMBL/GenBank/DDBJ whole genome shotgun (WGS) entry which is preliminary data.</text>
</comment>
<dbReference type="Proteomes" id="UP001353858">
    <property type="component" value="Unassembled WGS sequence"/>
</dbReference>
<dbReference type="InterPro" id="IPR032071">
    <property type="entry name" value="DUF4806"/>
</dbReference>
<sequence length="408" mass="46539">MRSQRKRVQERSITPEEETILTHRRNSSTSRRTNESLNRLTEAMTAFIRQTSEKSIGASAKGDAVPIFNPEIRDLDVELWCRKVDELRKIFGWSEDADIYFALSKLRGLAETWYRGLQSVKFSWEEWQEVHSRISIIDDYIKAQKKLKKSEATSDLQTTDVEEEFYKKRVVKKPRTFSSSSSDENEPPTTLNRPPKIVDPSTSTALTTSVSRFNTPTLQNESVQVIATSQNLPSTSRVTHPSNFAEQVFIEIKKIREQLKEISGVLKQSVNSCGVINLAEDCPVEFPINTEVDLQNLEKYLCSEQKQNELSSYLATLGGDSTTTKTNKILKFLITNELASTYNFAGQSNKKPFSKLILKTVLVHAVQLRSPSVTDNDVSKIIKVWLKHANDRIKDKLRKSSMQLEKKK</sequence>
<feature type="compositionally biased region" description="Polar residues" evidence="1">
    <location>
        <begin position="176"/>
        <end position="192"/>
    </location>
</feature>
<gene>
    <name evidence="3" type="ORF">RN001_015579</name>
</gene>
<dbReference type="PANTHER" id="PTHR34153">
    <property type="entry name" value="SI:CH211-262H13.3-RELATED-RELATED"/>
    <property type="match status" value="1"/>
</dbReference>
<protein>
    <recommendedName>
        <fullName evidence="2">DUF4806 domain-containing protein</fullName>
    </recommendedName>
</protein>
<name>A0AAN7NVT2_9COLE</name>
<dbReference type="AlphaFoldDB" id="A0AAN7NVT2"/>
<keyword evidence="4" id="KW-1185">Reference proteome</keyword>
<dbReference type="EMBL" id="JARPUR010000007">
    <property type="protein sequence ID" value="KAK4873550.1"/>
    <property type="molecule type" value="Genomic_DNA"/>
</dbReference>